<feature type="non-terminal residue" evidence="1">
    <location>
        <position position="150"/>
    </location>
</feature>
<evidence type="ECO:0000313" key="1">
    <source>
        <dbReference type="EMBL" id="GAH11020.1"/>
    </source>
</evidence>
<protein>
    <submittedName>
        <fullName evidence="1">Uncharacterized protein</fullName>
    </submittedName>
</protein>
<gene>
    <name evidence="1" type="ORF">S01H4_56065</name>
</gene>
<sequence>MTSSHSGIMVKAAAALFILVLSLALFPVPFAQGQPSALRIWAVSDCDKILRYESPWDSSSVWSQDEGVVNLRAARNEYVAFQVMITAEGGDLVGVNASFADLRGQNTNISSGNIQLFREHYLHVTEPSTSMYGEQSTTGPGWYPDPLVPL</sequence>
<reference evidence="1" key="1">
    <citation type="journal article" date="2014" name="Front. Microbiol.">
        <title>High frequency of phylogenetically diverse reductive dehalogenase-homologous genes in deep subseafloor sedimentary metagenomes.</title>
        <authorList>
            <person name="Kawai M."/>
            <person name="Futagami T."/>
            <person name="Toyoda A."/>
            <person name="Takaki Y."/>
            <person name="Nishi S."/>
            <person name="Hori S."/>
            <person name="Arai W."/>
            <person name="Tsubouchi T."/>
            <person name="Morono Y."/>
            <person name="Uchiyama I."/>
            <person name="Ito T."/>
            <person name="Fujiyama A."/>
            <person name="Inagaki F."/>
            <person name="Takami H."/>
        </authorList>
    </citation>
    <scope>NUCLEOTIDE SEQUENCE</scope>
    <source>
        <strain evidence="1">Expedition CK06-06</strain>
    </source>
</reference>
<organism evidence="1">
    <name type="scientific">marine sediment metagenome</name>
    <dbReference type="NCBI Taxonomy" id="412755"/>
    <lineage>
        <taxon>unclassified sequences</taxon>
        <taxon>metagenomes</taxon>
        <taxon>ecological metagenomes</taxon>
    </lineage>
</organism>
<accession>X1DS12</accession>
<dbReference type="EMBL" id="BART01032446">
    <property type="protein sequence ID" value="GAH11020.1"/>
    <property type="molecule type" value="Genomic_DNA"/>
</dbReference>
<name>X1DS12_9ZZZZ</name>
<comment type="caution">
    <text evidence="1">The sequence shown here is derived from an EMBL/GenBank/DDBJ whole genome shotgun (WGS) entry which is preliminary data.</text>
</comment>
<proteinExistence type="predicted"/>
<dbReference type="AlphaFoldDB" id="X1DS12"/>